<name>A0A174ZPK9_9FIRM</name>
<organism evidence="5 6">
    <name type="scientific">Lachnospira eligens</name>
    <dbReference type="NCBI Taxonomy" id="39485"/>
    <lineage>
        <taxon>Bacteria</taxon>
        <taxon>Bacillati</taxon>
        <taxon>Bacillota</taxon>
        <taxon>Clostridia</taxon>
        <taxon>Lachnospirales</taxon>
        <taxon>Lachnospiraceae</taxon>
        <taxon>Lachnospira</taxon>
    </lineage>
</organism>
<keyword evidence="2" id="KW-0812">Transmembrane</keyword>
<evidence type="ECO:0000256" key="3">
    <source>
        <dbReference type="SAM" id="SignalP"/>
    </source>
</evidence>
<proteinExistence type="predicted"/>
<reference evidence="5 6" key="1">
    <citation type="submission" date="2015-09" db="EMBL/GenBank/DDBJ databases">
        <authorList>
            <consortium name="Pathogen Informatics"/>
        </authorList>
    </citation>
    <scope>NUCLEOTIDE SEQUENCE [LARGE SCALE GENOMIC DNA]</scope>
    <source>
        <strain evidence="5 6">2789STDY5834878</strain>
    </source>
</reference>
<keyword evidence="2" id="KW-1133">Transmembrane helix</keyword>
<feature type="chain" id="PRO_5039201577" evidence="3">
    <location>
        <begin position="22"/>
        <end position="267"/>
    </location>
</feature>
<feature type="domain" description="TPM" evidence="4">
    <location>
        <begin position="44"/>
        <end position="161"/>
    </location>
</feature>
<dbReference type="InterPro" id="IPR007621">
    <property type="entry name" value="TPM_dom"/>
</dbReference>
<dbReference type="RefSeq" id="WP_055287367.1">
    <property type="nucleotide sequence ID" value="NZ_CABIXW010000004.1"/>
</dbReference>
<accession>A0A174ZPK9</accession>
<gene>
    <name evidence="5" type="ORF">ERS852492_01819</name>
</gene>
<feature type="signal peptide" evidence="3">
    <location>
        <begin position="1"/>
        <end position="21"/>
    </location>
</feature>
<evidence type="ECO:0000256" key="1">
    <source>
        <dbReference type="SAM" id="MobiDB-lite"/>
    </source>
</evidence>
<sequence>MKYLRRLLTVILILCAFAASALFFTEQAGASGQETGDYRIIYDDSAYLIDDDDESGLYEIMENISKNTNVIFYTTRTSEYGMSTADICQNYCAEYFGTSKTAPVLMFTIDMYNREIYMYCTGDIRKIIRNAEANSITDNVYKSATAGDYGKCAIDAFTQAQNCLAGGRIKRPMQIINNVLLAMLLGVTVNFIVLKVSRFNKKEDGYPPIRENGAESFISVKVNKELLKEHTSVSRESSGGGSGGGSSDFGGGSSGGGGGSSGGGHSF</sequence>
<dbReference type="Gene3D" id="3.10.310.50">
    <property type="match status" value="1"/>
</dbReference>
<keyword evidence="2" id="KW-0472">Membrane</keyword>
<dbReference type="EMBL" id="CZBV01000004">
    <property type="protein sequence ID" value="CUQ86318.1"/>
    <property type="molecule type" value="Genomic_DNA"/>
</dbReference>
<dbReference type="Pfam" id="PF04536">
    <property type="entry name" value="TPM_phosphatase"/>
    <property type="match status" value="1"/>
</dbReference>
<evidence type="ECO:0000313" key="6">
    <source>
        <dbReference type="Proteomes" id="UP000095780"/>
    </source>
</evidence>
<dbReference type="AlphaFoldDB" id="A0A174ZPK9"/>
<evidence type="ECO:0000259" key="4">
    <source>
        <dbReference type="Pfam" id="PF04536"/>
    </source>
</evidence>
<keyword evidence="3" id="KW-0732">Signal</keyword>
<protein>
    <submittedName>
        <fullName evidence="5">Uncharacterized conserved protein</fullName>
    </submittedName>
</protein>
<evidence type="ECO:0000256" key="2">
    <source>
        <dbReference type="SAM" id="Phobius"/>
    </source>
</evidence>
<feature type="transmembrane region" description="Helical" evidence="2">
    <location>
        <begin position="175"/>
        <end position="194"/>
    </location>
</feature>
<dbReference type="Proteomes" id="UP000095780">
    <property type="component" value="Unassembled WGS sequence"/>
</dbReference>
<evidence type="ECO:0000313" key="5">
    <source>
        <dbReference type="EMBL" id="CUQ86318.1"/>
    </source>
</evidence>
<feature type="compositionally biased region" description="Gly residues" evidence="1">
    <location>
        <begin position="238"/>
        <end position="267"/>
    </location>
</feature>
<feature type="region of interest" description="Disordered" evidence="1">
    <location>
        <begin position="230"/>
        <end position="267"/>
    </location>
</feature>